<protein>
    <submittedName>
        <fullName evidence="3">Putative sensor-like histidine kinase</fullName>
        <ecNumber evidence="3">2.7.13.3</ecNumber>
    </submittedName>
</protein>
<dbReference type="InterPro" id="IPR050640">
    <property type="entry name" value="Bact_2-comp_sensor_kinase"/>
</dbReference>
<keyword evidence="1" id="KW-0472">Membrane</keyword>
<keyword evidence="1" id="KW-0812">Transmembrane</keyword>
<evidence type="ECO:0000256" key="1">
    <source>
        <dbReference type="SAM" id="Phobius"/>
    </source>
</evidence>
<dbReference type="GO" id="GO:0016020">
    <property type="term" value="C:membrane"/>
    <property type="evidence" value="ECO:0007669"/>
    <property type="project" value="InterPro"/>
</dbReference>
<proteinExistence type="predicted"/>
<dbReference type="SUPFAM" id="SSF55874">
    <property type="entry name" value="ATPase domain of HSP90 chaperone/DNA topoisomerase II/histidine kinase"/>
    <property type="match status" value="1"/>
</dbReference>
<dbReference type="AlphaFoldDB" id="A0A1E3ACV5"/>
<dbReference type="InterPro" id="IPR036890">
    <property type="entry name" value="HATPase_C_sf"/>
</dbReference>
<evidence type="ECO:0000313" key="3">
    <source>
        <dbReference type="EMBL" id="ODM06036.1"/>
    </source>
</evidence>
<keyword evidence="3" id="KW-0418">Kinase</keyword>
<evidence type="ECO:0000313" key="4">
    <source>
        <dbReference type="Proteomes" id="UP000094067"/>
    </source>
</evidence>
<dbReference type="GO" id="GO:0000155">
    <property type="term" value="F:phosphorelay sensor kinase activity"/>
    <property type="evidence" value="ECO:0007669"/>
    <property type="project" value="InterPro"/>
</dbReference>
<keyword evidence="1" id="KW-1133">Transmembrane helix</keyword>
<name>A0A1E3ACV5_9FIRM</name>
<dbReference type="Gene3D" id="3.30.565.10">
    <property type="entry name" value="Histidine kinase-like ATPase, C-terminal domain"/>
    <property type="match status" value="1"/>
</dbReference>
<dbReference type="SMART" id="SM00387">
    <property type="entry name" value="HATPase_c"/>
    <property type="match status" value="1"/>
</dbReference>
<dbReference type="EC" id="2.7.13.3" evidence="3"/>
<dbReference type="Pfam" id="PF06580">
    <property type="entry name" value="His_kinase"/>
    <property type="match status" value="1"/>
</dbReference>
<feature type="domain" description="Histidine kinase/HSP90-like ATPase" evidence="2">
    <location>
        <begin position="479"/>
        <end position="591"/>
    </location>
</feature>
<keyword evidence="3" id="KW-0808">Transferase</keyword>
<dbReference type="PATRIC" id="fig|1432052.4.peg.2147"/>
<sequence length="596" mass="68321">MGSKMGKREKAVFLEEAEGKRASSKVSLSKMILRMVGILLGILAVGITVRAFLSGYIRKQAEESIKSATEFYAGQMDTTFGDINDYLGELVFQDKDVAATRYTSDKLLFIQSVQKINEKLEFYRTKLGGNFSFFIYYPQLDYFASSERGETEIKEFAELKRNMAGYLMEDYQTDGLNARKKWWIAEIGGKKYALNYICFDEWYACCFIDADKLADSANVLHLGKESYVTLVSEDGGPYNHIPELEKDGFYREETGESKLNQDVFGMKYTMIHQPLEYAQFGISVVVQNNRSMMTVVVFQVLIVLFILLGIAIAVVLLFRVKKRMIEPMKIFSENLMKIREDSQEVYFDNTEIAELAEANELFRNICGQMKEMKIRMYEQELAQQKLQIDYMQLQIQPHFYINCMSLIYNMAVMGEDDTIQQLSACVSDYFRYIFRKDAARVSLKEELRHVGNYLEICRIRYKERLSFRIEDDGDMDEVDIPPLLLHTFVENSVKYAAGSGKVTEILVKARWVKQEGRAAEIRIEDNGTGFPESVLESLKTEEDIVTEKGTRIGIRNCITRLALIYGTAASVHFENREEGGARVVIRLPIPESGESA</sequence>
<dbReference type="Proteomes" id="UP000094067">
    <property type="component" value="Unassembled WGS sequence"/>
</dbReference>
<dbReference type="PANTHER" id="PTHR34220:SF7">
    <property type="entry name" value="SENSOR HISTIDINE KINASE YPDA"/>
    <property type="match status" value="1"/>
</dbReference>
<evidence type="ECO:0000259" key="2">
    <source>
        <dbReference type="SMART" id="SM00387"/>
    </source>
</evidence>
<feature type="transmembrane region" description="Helical" evidence="1">
    <location>
        <begin position="31"/>
        <end position="53"/>
    </location>
</feature>
<dbReference type="InterPro" id="IPR003594">
    <property type="entry name" value="HATPase_dom"/>
</dbReference>
<organism evidence="3 4">
    <name type="scientific">Eisenbergiella tayi</name>
    <dbReference type="NCBI Taxonomy" id="1432052"/>
    <lineage>
        <taxon>Bacteria</taxon>
        <taxon>Bacillati</taxon>
        <taxon>Bacillota</taxon>
        <taxon>Clostridia</taxon>
        <taxon>Lachnospirales</taxon>
        <taxon>Lachnospiraceae</taxon>
        <taxon>Eisenbergiella</taxon>
    </lineage>
</organism>
<accession>A0A1E3ACV5</accession>
<reference evidence="3 4" key="1">
    <citation type="submission" date="2016-07" db="EMBL/GenBank/DDBJ databases">
        <title>Characterization of isolates of Eisenbergiella tayi derived from blood cultures, using whole genome sequencing.</title>
        <authorList>
            <person name="Burdz T."/>
            <person name="Wiebe D."/>
            <person name="Huynh C."/>
            <person name="Bernard K."/>
        </authorList>
    </citation>
    <scope>NUCLEOTIDE SEQUENCE [LARGE SCALE GENOMIC DNA]</scope>
    <source>
        <strain evidence="3 4">NML 110608</strain>
    </source>
</reference>
<feature type="transmembrane region" description="Helical" evidence="1">
    <location>
        <begin position="296"/>
        <end position="318"/>
    </location>
</feature>
<dbReference type="InterPro" id="IPR010559">
    <property type="entry name" value="Sig_transdc_His_kin_internal"/>
</dbReference>
<dbReference type="PANTHER" id="PTHR34220">
    <property type="entry name" value="SENSOR HISTIDINE KINASE YPDA"/>
    <property type="match status" value="1"/>
</dbReference>
<comment type="caution">
    <text evidence="3">The sequence shown here is derived from an EMBL/GenBank/DDBJ whole genome shotgun (WGS) entry which is preliminary data.</text>
</comment>
<dbReference type="Pfam" id="PF02518">
    <property type="entry name" value="HATPase_c"/>
    <property type="match status" value="1"/>
</dbReference>
<dbReference type="EMBL" id="MCGH01000002">
    <property type="protein sequence ID" value="ODM06036.1"/>
    <property type="molecule type" value="Genomic_DNA"/>
</dbReference>
<gene>
    <name evidence="3" type="ORF">BEI61_01925</name>
</gene>
<dbReference type="RefSeq" id="WP_069152117.1">
    <property type="nucleotide sequence ID" value="NZ_MCGH01000002.1"/>
</dbReference>